<evidence type="ECO:0000256" key="5">
    <source>
        <dbReference type="ARBA" id="ARBA00022801"/>
    </source>
</evidence>
<evidence type="ECO:0000313" key="11">
    <source>
        <dbReference type="EMBL" id="CAD6965418.1"/>
    </source>
</evidence>
<keyword evidence="5" id="KW-0378">Hydrolase</keyword>
<dbReference type="InterPro" id="IPR008754">
    <property type="entry name" value="Peptidase_M43"/>
</dbReference>
<dbReference type="GO" id="GO:0006508">
    <property type="term" value="P:proteolysis"/>
    <property type="evidence" value="ECO:0007669"/>
    <property type="project" value="UniProtKB-KW"/>
</dbReference>
<dbReference type="SUPFAM" id="SSF55486">
    <property type="entry name" value="Metalloproteases ('zincins'), catalytic domain"/>
    <property type="match status" value="1"/>
</dbReference>
<evidence type="ECO:0000313" key="12">
    <source>
        <dbReference type="Proteomes" id="UP000836404"/>
    </source>
</evidence>
<keyword evidence="4 9" id="KW-0732">Signal</keyword>
<evidence type="ECO:0000256" key="3">
    <source>
        <dbReference type="ARBA" id="ARBA00022723"/>
    </source>
</evidence>
<keyword evidence="3" id="KW-0479">Metal-binding</keyword>
<keyword evidence="7" id="KW-0482">Metalloprotease</keyword>
<dbReference type="Pfam" id="PF05572">
    <property type="entry name" value="Peptidase_M43"/>
    <property type="match status" value="1"/>
</dbReference>
<comment type="caution">
    <text evidence="11">The sequence shown here is derived from an EMBL/GenBank/DDBJ whole genome shotgun (WGS) entry which is preliminary data.</text>
</comment>
<protein>
    <recommendedName>
        <fullName evidence="10">Peptidase M43 pregnancy-associated plasma-A domain-containing protein</fullName>
    </recommendedName>
</protein>
<evidence type="ECO:0000256" key="1">
    <source>
        <dbReference type="ARBA" id="ARBA00008721"/>
    </source>
</evidence>
<dbReference type="AlphaFoldDB" id="A0A9N8MGU1"/>
<dbReference type="OrthoDB" id="536211at2759"/>
<keyword evidence="6" id="KW-0862">Zinc</keyword>
<evidence type="ECO:0000256" key="8">
    <source>
        <dbReference type="ARBA" id="ARBA00023157"/>
    </source>
</evidence>
<dbReference type="GO" id="GO:0008237">
    <property type="term" value="F:metallopeptidase activity"/>
    <property type="evidence" value="ECO:0007669"/>
    <property type="project" value="UniProtKB-KW"/>
</dbReference>
<keyword evidence="8" id="KW-1015">Disulfide bond</keyword>
<dbReference type="CDD" id="cd04275">
    <property type="entry name" value="ZnMc_pappalysin_like"/>
    <property type="match status" value="1"/>
</dbReference>
<sequence length="279" mass="30239">MKLAVFASILTLGAAPALAASVQNLFPARRCGNTHFDAAVEARNQQLIQAYSQKAVLHAPRNRSVPVYWHTITDGATGALTPSQIQAQIDVLNQDYAKSGYVFHLADSDSTSNPDWFHNLDLGQPQERAMKTSLHRGSADALNFYTVGFDNGELGFAMGPFNYSTNPWRDGVVINYGTLPGGHMAPFNLGRTATHEVGHWLGLFHVFEGGCSGGGDLVDDTPPQSRHTFGCPTSQDSCAGGGADSIHNFMDYSIDSCMNEFTKGQNRRMHALTLAYRGL</sequence>
<evidence type="ECO:0000256" key="4">
    <source>
        <dbReference type="ARBA" id="ARBA00022729"/>
    </source>
</evidence>
<evidence type="ECO:0000259" key="10">
    <source>
        <dbReference type="Pfam" id="PF05572"/>
    </source>
</evidence>
<keyword evidence="2" id="KW-0645">Protease</keyword>
<gene>
    <name evidence="11" type="ORF">JKILLFL_G2349</name>
</gene>
<dbReference type="GO" id="GO:0046872">
    <property type="term" value="F:metal ion binding"/>
    <property type="evidence" value="ECO:0007669"/>
    <property type="project" value="UniProtKB-KW"/>
</dbReference>
<feature type="signal peptide" evidence="9">
    <location>
        <begin position="1"/>
        <end position="19"/>
    </location>
</feature>
<dbReference type="PANTHER" id="PTHR47466">
    <property type="match status" value="1"/>
</dbReference>
<accession>A0A9N8MGU1</accession>
<feature type="domain" description="Peptidase M43 pregnancy-associated plasma-A" evidence="10">
    <location>
        <begin position="189"/>
        <end position="271"/>
    </location>
</feature>
<proteinExistence type="inferred from homology"/>
<reference evidence="11 12" key="1">
    <citation type="submission" date="2020-10" db="EMBL/GenBank/DDBJ databases">
        <authorList>
            <person name="Sedaghatjoo S."/>
        </authorList>
    </citation>
    <scope>NUCLEOTIDE SEQUENCE [LARGE SCALE GENOMIC DNA]</scope>
    <source>
        <strain evidence="11 12">LLFL</strain>
    </source>
</reference>
<dbReference type="Gene3D" id="3.40.390.10">
    <property type="entry name" value="Collagenase (Catalytic Domain)"/>
    <property type="match status" value="1"/>
</dbReference>
<dbReference type="InterPro" id="IPR024079">
    <property type="entry name" value="MetalloPept_cat_dom_sf"/>
</dbReference>
<evidence type="ECO:0000256" key="6">
    <source>
        <dbReference type="ARBA" id="ARBA00022833"/>
    </source>
</evidence>
<evidence type="ECO:0000256" key="7">
    <source>
        <dbReference type="ARBA" id="ARBA00023049"/>
    </source>
</evidence>
<dbReference type="Proteomes" id="UP000836404">
    <property type="component" value="Unassembled WGS sequence"/>
</dbReference>
<name>A0A9N8MGU1_9BASI</name>
<evidence type="ECO:0000256" key="2">
    <source>
        <dbReference type="ARBA" id="ARBA00022670"/>
    </source>
</evidence>
<comment type="similarity">
    <text evidence="1">Belongs to the peptidase M43B family.</text>
</comment>
<dbReference type="PANTHER" id="PTHR47466:SF1">
    <property type="entry name" value="METALLOPROTEASE MEP1 (AFU_ORTHOLOGUE AFUA_1G07730)-RELATED"/>
    <property type="match status" value="1"/>
</dbReference>
<feature type="chain" id="PRO_5041154099" description="Peptidase M43 pregnancy-associated plasma-A domain-containing protein" evidence="9">
    <location>
        <begin position="20"/>
        <end position="279"/>
    </location>
</feature>
<keyword evidence="12" id="KW-1185">Reference proteome</keyword>
<evidence type="ECO:0000256" key="9">
    <source>
        <dbReference type="SAM" id="SignalP"/>
    </source>
</evidence>
<dbReference type="EMBL" id="CAJHJF010008074">
    <property type="protein sequence ID" value="CAD6965418.1"/>
    <property type="molecule type" value="Genomic_DNA"/>
</dbReference>
<organism evidence="11 12">
    <name type="scientific">Tilletia laevis</name>
    <dbReference type="NCBI Taxonomy" id="157183"/>
    <lineage>
        <taxon>Eukaryota</taxon>
        <taxon>Fungi</taxon>
        <taxon>Dikarya</taxon>
        <taxon>Basidiomycota</taxon>
        <taxon>Ustilaginomycotina</taxon>
        <taxon>Exobasidiomycetes</taxon>
        <taxon>Tilletiales</taxon>
        <taxon>Tilletiaceae</taxon>
        <taxon>Tilletia</taxon>
    </lineage>
</organism>